<dbReference type="EC" id="3.6.1.13" evidence="3"/>
<evidence type="ECO:0000313" key="16">
    <source>
        <dbReference type="EMBL" id="KAA5546445.1"/>
    </source>
</evidence>
<feature type="binding site" evidence="13">
    <location>
        <position position="70"/>
    </location>
    <ligand>
        <name>Mg(2+)</name>
        <dbReference type="ChEBI" id="CHEBI:18420"/>
        <label>1</label>
    </ligand>
</feature>
<evidence type="ECO:0000256" key="3">
    <source>
        <dbReference type="ARBA" id="ARBA00012453"/>
    </source>
</evidence>
<dbReference type="InterPro" id="IPR004385">
    <property type="entry name" value="NDP_pyrophosphatase"/>
</dbReference>
<organism evidence="16 17">
    <name type="scientific">Adhaeribacter rhizoryzae</name>
    <dbReference type="NCBI Taxonomy" id="2607907"/>
    <lineage>
        <taxon>Bacteria</taxon>
        <taxon>Pseudomonadati</taxon>
        <taxon>Bacteroidota</taxon>
        <taxon>Cytophagia</taxon>
        <taxon>Cytophagales</taxon>
        <taxon>Hymenobacteraceae</taxon>
        <taxon>Adhaeribacter</taxon>
    </lineage>
</organism>
<dbReference type="GO" id="GO:0019693">
    <property type="term" value="P:ribose phosphate metabolic process"/>
    <property type="evidence" value="ECO:0007669"/>
    <property type="project" value="TreeGrafter"/>
</dbReference>
<comment type="cofactor">
    <cofactor evidence="1 13">
        <name>Mg(2+)</name>
        <dbReference type="ChEBI" id="CHEBI:18420"/>
    </cofactor>
</comment>
<dbReference type="InterPro" id="IPR000086">
    <property type="entry name" value="NUDIX_hydrolase_dom"/>
</dbReference>
<keyword evidence="7 13" id="KW-0460">Magnesium</keyword>
<evidence type="ECO:0000256" key="7">
    <source>
        <dbReference type="ARBA" id="ARBA00022842"/>
    </source>
</evidence>
<comment type="function">
    <text evidence="8">Acts on ADP-mannose and ADP-glucose as well as ADP-ribose. Prevents glycogen biosynthesis. The reaction catalyzed by this enzyme is a limiting step of the gluconeogenic process.</text>
</comment>
<dbReference type="SUPFAM" id="SSF55811">
    <property type="entry name" value="Nudix"/>
    <property type="match status" value="1"/>
</dbReference>
<sequence length="173" mass="19597">MKEINRKTVYDGFFKLYKITYEDDGKTFDREVFVTGNAVAALLYDTQKDKFIFVKQFRPAVNQDMLELVAGLLDKEGESPEEAMIREIEEESGYAVDKLEPVINFYPSPGAFAEKLHVYYAEVSRKVGEGGGADGENEKIKLIELTKAELKDKIFNDAKTLIAVQWAKLKGII</sequence>
<gene>
    <name evidence="16" type="ORF">F0145_11175</name>
</gene>
<accession>A0A5M6DM45</accession>
<evidence type="ECO:0000256" key="12">
    <source>
        <dbReference type="ARBA" id="ARBA00049546"/>
    </source>
</evidence>
<dbReference type="PANTHER" id="PTHR11839">
    <property type="entry name" value="UDP/ADP-SUGAR PYROPHOSPHATASE"/>
    <property type="match status" value="1"/>
</dbReference>
<feature type="binding site" evidence="13">
    <location>
        <position position="87"/>
    </location>
    <ligand>
        <name>Mg(2+)</name>
        <dbReference type="ChEBI" id="CHEBI:18420"/>
        <label>1</label>
    </ligand>
</feature>
<feature type="binding site" evidence="13">
    <location>
        <position position="138"/>
    </location>
    <ligand>
        <name>Mg(2+)</name>
        <dbReference type="ChEBI" id="CHEBI:18420"/>
        <label>1</label>
    </ligand>
</feature>
<dbReference type="NCBIfam" id="TIGR00052">
    <property type="entry name" value="nudix-type nucleoside diphosphatase, YffH/AdpP family"/>
    <property type="match status" value="1"/>
</dbReference>
<evidence type="ECO:0000313" key="17">
    <source>
        <dbReference type="Proteomes" id="UP000323426"/>
    </source>
</evidence>
<dbReference type="RefSeq" id="WP_150088492.1">
    <property type="nucleotide sequence ID" value="NZ_VWSF01000007.1"/>
</dbReference>
<feature type="domain" description="Nudix hydrolase" evidence="15">
    <location>
        <begin position="34"/>
        <end position="168"/>
    </location>
</feature>
<dbReference type="Gene3D" id="3.90.79.10">
    <property type="entry name" value="Nucleoside Triphosphate Pyrophosphohydrolase"/>
    <property type="match status" value="1"/>
</dbReference>
<evidence type="ECO:0000256" key="6">
    <source>
        <dbReference type="ARBA" id="ARBA00022801"/>
    </source>
</evidence>
<proteinExistence type="inferred from homology"/>
<evidence type="ECO:0000256" key="8">
    <source>
        <dbReference type="ARBA" id="ARBA00025164"/>
    </source>
</evidence>
<comment type="caution">
    <text evidence="16">The sequence shown here is derived from an EMBL/GenBank/DDBJ whole genome shotgun (WGS) entry which is preliminary data.</text>
</comment>
<dbReference type="AlphaFoldDB" id="A0A5M6DM45"/>
<dbReference type="InterPro" id="IPR015797">
    <property type="entry name" value="NUDIX_hydrolase-like_dom_sf"/>
</dbReference>
<dbReference type="PANTHER" id="PTHR11839:SF5">
    <property type="entry name" value="ADP-RIBOSE PYROPHOSPHATASE"/>
    <property type="match status" value="1"/>
</dbReference>
<keyword evidence="17" id="KW-1185">Reference proteome</keyword>
<evidence type="ECO:0000256" key="4">
    <source>
        <dbReference type="ARBA" id="ARBA00013297"/>
    </source>
</evidence>
<evidence type="ECO:0000256" key="11">
    <source>
        <dbReference type="ARBA" id="ARBA00033056"/>
    </source>
</evidence>
<name>A0A5M6DM45_9BACT</name>
<evidence type="ECO:0000256" key="9">
    <source>
        <dbReference type="ARBA" id="ARBA00030162"/>
    </source>
</evidence>
<dbReference type="GO" id="GO:0019144">
    <property type="term" value="F:ADP-sugar diphosphatase activity"/>
    <property type="evidence" value="ECO:0007669"/>
    <property type="project" value="TreeGrafter"/>
</dbReference>
<reference evidence="16 17" key="1">
    <citation type="submission" date="2019-09" db="EMBL/GenBank/DDBJ databases">
        <title>Genome sequence and assembly of Adhaeribacter sp.</title>
        <authorList>
            <person name="Chhetri G."/>
        </authorList>
    </citation>
    <scope>NUCLEOTIDE SEQUENCE [LARGE SCALE GENOMIC DNA]</scope>
    <source>
        <strain evidence="16 17">DK36</strain>
    </source>
</reference>
<dbReference type="GO" id="GO:0006753">
    <property type="term" value="P:nucleoside phosphate metabolic process"/>
    <property type="evidence" value="ECO:0007669"/>
    <property type="project" value="TreeGrafter"/>
</dbReference>
<feature type="binding site" evidence="13">
    <location>
        <position position="91"/>
    </location>
    <ligand>
        <name>Mg(2+)</name>
        <dbReference type="ChEBI" id="CHEBI:18420"/>
        <label>1</label>
    </ligand>
</feature>
<evidence type="ECO:0000256" key="14">
    <source>
        <dbReference type="PIRSR" id="PIRSR604385-3"/>
    </source>
</evidence>
<dbReference type="GO" id="GO:0046872">
    <property type="term" value="F:metal ion binding"/>
    <property type="evidence" value="ECO:0007669"/>
    <property type="project" value="UniProtKB-KW"/>
</dbReference>
<dbReference type="GO" id="GO:0005829">
    <property type="term" value="C:cytosol"/>
    <property type="evidence" value="ECO:0007669"/>
    <property type="project" value="TreeGrafter"/>
</dbReference>
<evidence type="ECO:0000256" key="2">
    <source>
        <dbReference type="ARBA" id="ARBA00007482"/>
    </source>
</evidence>
<dbReference type="Pfam" id="PF00293">
    <property type="entry name" value="NUDIX"/>
    <property type="match status" value="1"/>
</dbReference>
<dbReference type="EMBL" id="VWSF01000007">
    <property type="protein sequence ID" value="KAA5546445.1"/>
    <property type="molecule type" value="Genomic_DNA"/>
</dbReference>
<keyword evidence="5 13" id="KW-0479">Metal-binding</keyword>
<evidence type="ECO:0000256" key="5">
    <source>
        <dbReference type="ARBA" id="ARBA00022723"/>
    </source>
</evidence>
<dbReference type="Proteomes" id="UP000323426">
    <property type="component" value="Unassembled WGS sequence"/>
</dbReference>
<protein>
    <recommendedName>
        <fullName evidence="4">ADP-ribose pyrophosphatase</fullName>
        <ecNumber evidence="3">3.6.1.13</ecNumber>
    </recommendedName>
    <alternativeName>
        <fullName evidence="9">ADP-ribose diphosphatase</fullName>
    </alternativeName>
    <alternativeName>
        <fullName evidence="11">ADP-ribose phosphohydrolase</fullName>
    </alternativeName>
    <alternativeName>
        <fullName evidence="10">Adenosine diphosphoribose pyrophosphatase</fullName>
    </alternativeName>
</protein>
<comment type="similarity">
    <text evidence="2">Belongs to the Nudix hydrolase family. NudF subfamily.</text>
</comment>
<keyword evidence="6 16" id="KW-0378">Hydrolase</keyword>
<evidence type="ECO:0000256" key="10">
    <source>
        <dbReference type="ARBA" id="ARBA00030308"/>
    </source>
</evidence>
<evidence type="ECO:0000256" key="13">
    <source>
        <dbReference type="PIRSR" id="PIRSR604385-2"/>
    </source>
</evidence>
<evidence type="ECO:0000259" key="15">
    <source>
        <dbReference type="PROSITE" id="PS51462"/>
    </source>
</evidence>
<evidence type="ECO:0000256" key="1">
    <source>
        <dbReference type="ARBA" id="ARBA00001946"/>
    </source>
</evidence>
<dbReference type="GO" id="GO:0047631">
    <property type="term" value="F:ADP-ribose diphosphatase activity"/>
    <property type="evidence" value="ECO:0007669"/>
    <property type="project" value="UniProtKB-EC"/>
</dbReference>
<comment type="catalytic activity">
    <reaction evidence="12">
        <text>ADP-D-ribose + H2O = D-ribose 5-phosphate + AMP + 2 H(+)</text>
        <dbReference type="Rhea" id="RHEA:10412"/>
        <dbReference type="ChEBI" id="CHEBI:15377"/>
        <dbReference type="ChEBI" id="CHEBI:15378"/>
        <dbReference type="ChEBI" id="CHEBI:57967"/>
        <dbReference type="ChEBI" id="CHEBI:78346"/>
        <dbReference type="ChEBI" id="CHEBI:456215"/>
        <dbReference type="EC" id="3.6.1.13"/>
    </reaction>
</comment>
<dbReference type="PROSITE" id="PS51462">
    <property type="entry name" value="NUDIX"/>
    <property type="match status" value="1"/>
</dbReference>
<feature type="short sequence motif" description="Nudix box" evidence="14">
    <location>
        <begin position="71"/>
        <end position="94"/>
    </location>
</feature>